<sequence>MGRGPHEFAEGEHPSRALGAFRGVMFRDFSSPFSRCVLGFSLSLAGHGTHAVFEAIRHALLAQSGPSLETATHPDVCRAWAIMKELRRGLPQEWMESAQPIVPES</sequence>
<reference evidence="1" key="2">
    <citation type="submission" date="2011-04" db="EMBL/GenBank/DDBJ databases">
        <authorList>
            <person name="Genoscope - CEA"/>
        </authorList>
    </citation>
    <scope>NUCLEOTIDE SEQUENCE</scope>
    <source>
        <strain evidence="1">R24</strain>
    </source>
</reference>
<name>G3A327_9RALS</name>
<evidence type="ECO:0000313" key="1">
    <source>
        <dbReference type="EMBL" id="CCA88271.1"/>
    </source>
</evidence>
<dbReference type="AlphaFoldDB" id="G3A327"/>
<organism evidence="1">
    <name type="scientific">Ralstonia syzygii R24</name>
    <dbReference type="NCBI Taxonomy" id="907261"/>
    <lineage>
        <taxon>Bacteria</taxon>
        <taxon>Pseudomonadati</taxon>
        <taxon>Pseudomonadota</taxon>
        <taxon>Betaproteobacteria</taxon>
        <taxon>Burkholderiales</taxon>
        <taxon>Burkholderiaceae</taxon>
        <taxon>Ralstonia</taxon>
        <taxon>Ralstonia solanacearum species complex</taxon>
    </lineage>
</organism>
<dbReference type="EMBL" id="FR854088">
    <property type="protein sequence ID" value="CCA88271.1"/>
    <property type="molecule type" value="Genomic_DNA"/>
</dbReference>
<proteinExistence type="predicted"/>
<reference evidence="1" key="1">
    <citation type="journal article" date="2011" name="PLoS ONE">
        <title>Ralstonia syzygii, the Blood Disease Bacterium and some Asian R. solanacearum strains form a single genomic species despite divergent lifestyles.</title>
        <authorList>
            <person name="Remenant B."/>
            <person name="de Cambiaire J.C."/>
            <person name="Cellier G."/>
            <person name="Jacobs J.M."/>
            <person name="Mangenot S."/>
            <person name="Barbe V."/>
            <person name="Lajus A."/>
            <person name="Vallenet D."/>
            <person name="Medigue C."/>
            <person name="Fegan M."/>
            <person name="Allen C."/>
            <person name="Prior P."/>
        </authorList>
    </citation>
    <scope>NUCLEOTIDE SEQUENCE</scope>
    <source>
        <strain evidence="1">R24</strain>
    </source>
</reference>
<gene>
    <name evidence="1" type="ORF">RALSY_30001</name>
</gene>
<accession>G3A327</accession>
<protein>
    <submittedName>
        <fullName evidence="1">Uncharacterized protein</fullName>
    </submittedName>
</protein>